<dbReference type="InterPro" id="IPR049945">
    <property type="entry name" value="AAA_22"/>
</dbReference>
<dbReference type="Pfam" id="PF05036">
    <property type="entry name" value="SPOR"/>
    <property type="match status" value="1"/>
</dbReference>
<feature type="domain" description="SPOR" evidence="3">
    <location>
        <begin position="418"/>
        <end position="496"/>
    </location>
</feature>
<evidence type="ECO:0000313" key="5">
    <source>
        <dbReference type="Proteomes" id="UP000241803"/>
    </source>
</evidence>
<feature type="compositionally biased region" description="Low complexity" evidence="1">
    <location>
        <begin position="375"/>
        <end position="386"/>
    </location>
</feature>
<dbReference type="Pfam" id="PF13401">
    <property type="entry name" value="AAA_22"/>
    <property type="match status" value="1"/>
</dbReference>
<sequence>MTNGSNARELDLDSQIQLLSRIQFLTRFNSNLIQITGTEGAGKTWLAQHYIEHYSQNCNQALLLCHPAQTDSQHRSIVLKQLVNQPLFNDQDPLIQSLERMLEGHRSDVLLIIDDAHLLSPVLIAELWAVITRAQSEPLWQINVLLFSQTGRLNKYLDQVSHGQGQMPLELEISDLTEQEVQTFVEVVLSSDALDANGRRELKEKAASAEPKPRALMQLNNTDNNMANSSSRTLSPLALLVVMLAILTAGVVFWFFPANDEPAQSANNTIVTDTAKENLKTEHYDDADTAQSATIAPQQAKKVALSSSDRAIDDARVLPQEISSEGLTVGRNDDSQRVVVPSQVVDAMLSGQALGTSGQEALAQQAATPETTQSNTDINTNDVTTVSSDPVTPQQKAAAPVLSVQQKKSAALGEELKNVDSRHYTLQLAALQSLSTAQKFIAEHKIQNIATLYETRRKGEAWFIVITGNYKDIVTARRAELLLPDSVQAVQPWVKSYAQIHREIDQAK</sequence>
<evidence type="ECO:0000313" key="4">
    <source>
        <dbReference type="EMBL" id="PSV45761.1"/>
    </source>
</evidence>
<dbReference type="AlphaFoldDB" id="A0A2T3L6L5"/>
<dbReference type="InterPro" id="IPR052026">
    <property type="entry name" value="ExeA_AAA_ATPase_DNA-bind"/>
</dbReference>
<protein>
    <submittedName>
        <fullName evidence="4">AAA family ATPase</fullName>
    </submittedName>
</protein>
<gene>
    <name evidence="4" type="ORF">C9J47_17090</name>
</gene>
<dbReference type="RefSeq" id="WP_107254592.1">
    <property type="nucleotide sequence ID" value="NZ_PYOC01000006.1"/>
</dbReference>
<dbReference type="PANTHER" id="PTHR35894">
    <property type="entry name" value="GENERAL SECRETION PATHWAY PROTEIN A-RELATED"/>
    <property type="match status" value="1"/>
</dbReference>
<keyword evidence="5" id="KW-1185">Reference proteome</keyword>
<dbReference type="SUPFAM" id="SSF52540">
    <property type="entry name" value="P-loop containing nucleoside triphosphate hydrolases"/>
    <property type="match status" value="1"/>
</dbReference>
<feature type="compositionally biased region" description="Polar residues" evidence="1">
    <location>
        <begin position="365"/>
        <end position="374"/>
    </location>
</feature>
<dbReference type="PROSITE" id="PS51724">
    <property type="entry name" value="SPOR"/>
    <property type="match status" value="1"/>
</dbReference>
<dbReference type="InterPro" id="IPR027417">
    <property type="entry name" value="P-loop_NTPase"/>
</dbReference>
<evidence type="ECO:0000256" key="2">
    <source>
        <dbReference type="SAM" id="Phobius"/>
    </source>
</evidence>
<dbReference type="Gene3D" id="3.40.50.300">
    <property type="entry name" value="P-loop containing nucleotide triphosphate hydrolases"/>
    <property type="match status" value="1"/>
</dbReference>
<dbReference type="Gene3D" id="3.30.70.1070">
    <property type="entry name" value="Sporulation related repeat"/>
    <property type="match status" value="1"/>
</dbReference>
<dbReference type="PANTHER" id="PTHR35894:SF7">
    <property type="entry name" value="GENERAL SECRETION PATHWAY PROTEIN A-RELATED"/>
    <property type="match status" value="1"/>
</dbReference>
<evidence type="ECO:0000259" key="3">
    <source>
        <dbReference type="PROSITE" id="PS51724"/>
    </source>
</evidence>
<organism evidence="4 5">
    <name type="scientific">Photobacterium indicum</name>
    <dbReference type="NCBI Taxonomy" id="81447"/>
    <lineage>
        <taxon>Bacteria</taxon>
        <taxon>Pseudomonadati</taxon>
        <taxon>Pseudomonadota</taxon>
        <taxon>Gammaproteobacteria</taxon>
        <taxon>Vibrionales</taxon>
        <taxon>Vibrionaceae</taxon>
        <taxon>Photobacterium</taxon>
    </lineage>
</organism>
<dbReference type="EMBL" id="PYOC01000006">
    <property type="protein sequence ID" value="PSV45761.1"/>
    <property type="molecule type" value="Genomic_DNA"/>
</dbReference>
<dbReference type="InterPro" id="IPR036680">
    <property type="entry name" value="SPOR-like_sf"/>
</dbReference>
<feature type="transmembrane region" description="Helical" evidence="2">
    <location>
        <begin position="237"/>
        <end position="256"/>
    </location>
</feature>
<dbReference type="Proteomes" id="UP000241803">
    <property type="component" value="Unassembled WGS sequence"/>
</dbReference>
<proteinExistence type="predicted"/>
<keyword evidence="2" id="KW-1133">Transmembrane helix</keyword>
<accession>A0A2T3L6L5</accession>
<feature type="region of interest" description="Disordered" evidence="1">
    <location>
        <begin position="360"/>
        <end position="397"/>
    </location>
</feature>
<dbReference type="InterPro" id="IPR007730">
    <property type="entry name" value="SPOR-like_dom"/>
</dbReference>
<comment type="caution">
    <text evidence="4">The sequence shown here is derived from an EMBL/GenBank/DDBJ whole genome shotgun (WGS) entry which is preliminary data.</text>
</comment>
<name>A0A2T3L6L5_9GAMM</name>
<keyword evidence="2" id="KW-0812">Transmembrane</keyword>
<keyword evidence="2" id="KW-0472">Membrane</keyword>
<reference evidence="4 5" key="1">
    <citation type="submission" date="2018-03" db="EMBL/GenBank/DDBJ databases">
        <title>Whole genome sequencing of Histamine producing bacteria.</title>
        <authorList>
            <person name="Butler K."/>
        </authorList>
    </citation>
    <scope>NUCLEOTIDE SEQUENCE [LARGE SCALE GENOMIC DNA]</scope>
    <source>
        <strain evidence="4 5">ATCC 19614</strain>
    </source>
</reference>
<dbReference type="GO" id="GO:0016887">
    <property type="term" value="F:ATP hydrolysis activity"/>
    <property type="evidence" value="ECO:0007669"/>
    <property type="project" value="InterPro"/>
</dbReference>
<evidence type="ECO:0000256" key="1">
    <source>
        <dbReference type="SAM" id="MobiDB-lite"/>
    </source>
</evidence>
<dbReference type="GO" id="GO:0042834">
    <property type="term" value="F:peptidoglycan binding"/>
    <property type="evidence" value="ECO:0007669"/>
    <property type="project" value="InterPro"/>
</dbReference>